<protein>
    <submittedName>
        <fullName evidence="2">Uncharacterized protein</fullName>
    </submittedName>
</protein>
<gene>
    <name evidence="2" type="ORF">SAMN04488122_3214</name>
</gene>
<sequence>MKFIFLYHGCSLLLLCLVKLLPGAPSMEIFAGLLWYYLESLVLGLVLSSIVWKIFDRKVISPGRQMLINALMCILLINLFSWISYRGFATGGLIAKLREGVDFYDTLLLIHVIAIAGFLISSLTRKYIFNT</sequence>
<keyword evidence="1" id="KW-0472">Membrane</keyword>
<keyword evidence="1" id="KW-0812">Transmembrane</keyword>
<reference evidence="3" key="1">
    <citation type="submission" date="2016-10" db="EMBL/GenBank/DDBJ databases">
        <authorList>
            <person name="Varghese N."/>
            <person name="Submissions S."/>
        </authorList>
    </citation>
    <scope>NUCLEOTIDE SEQUENCE [LARGE SCALE GENOMIC DNA]</scope>
    <source>
        <strain evidence="3">DSM 3695</strain>
    </source>
</reference>
<name>A0A1I0RPV5_9BACT</name>
<dbReference type="RefSeq" id="WP_143059174.1">
    <property type="nucleotide sequence ID" value="NZ_FOJG01000001.1"/>
</dbReference>
<accession>A0A1I0RPV5</accession>
<feature type="transmembrane region" description="Helical" evidence="1">
    <location>
        <begin position="33"/>
        <end position="55"/>
    </location>
</feature>
<organism evidence="2 3">
    <name type="scientific">Chitinophaga arvensicola</name>
    <dbReference type="NCBI Taxonomy" id="29529"/>
    <lineage>
        <taxon>Bacteria</taxon>
        <taxon>Pseudomonadati</taxon>
        <taxon>Bacteroidota</taxon>
        <taxon>Chitinophagia</taxon>
        <taxon>Chitinophagales</taxon>
        <taxon>Chitinophagaceae</taxon>
        <taxon>Chitinophaga</taxon>
    </lineage>
</organism>
<evidence type="ECO:0000256" key="1">
    <source>
        <dbReference type="SAM" id="Phobius"/>
    </source>
</evidence>
<keyword evidence="1" id="KW-1133">Transmembrane helix</keyword>
<dbReference type="AlphaFoldDB" id="A0A1I0RPV5"/>
<proteinExistence type="predicted"/>
<feature type="transmembrane region" description="Helical" evidence="1">
    <location>
        <begin position="67"/>
        <end position="88"/>
    </location>
</feature>
<dbReference type="EMBL" id="FOJG01000001">
    <property type="protein sequence ID" value="SEW43387.1"/>
    <property type="molecule type" value="Genomic_DNA"/>
</dbReference>
<keyword evidence="3" id="KW-1185">Reference proteome</keyword>
<evidence type="ECO:0000313" key="3">
    <source>
        <dbReference type="Proteomes" id="UP000199310"/>
    </source>
</evidence>
<evidence type="ECO:0000313" key="2">
    <source>
        <dbReference type="EMBL" id="SEW43387.1"/>
    </source>
</evidence>
<feature type="transmembrane region" description="Helical" evidence="1">
    <location>
        <begin position="108"/>
        <end position="128"/>
    </location>
</feature>
<dbReference type="Proteomes" id="UP000199310">
    <property type="component" value="Unassembled WGS sequence"/>
</dbReference>
<dbReference type="STRING" id="29529.SAMN04488122_3214"/>